<dbReference type="AlphaFoldDB" id="A0A8H7BL53"/>
<proteinExistence type="predicted"/>
<dbReference type="Proteomes" id="UP000605846">
    <property type="component" value="Unassembled WGS sequence"/>
</dbReference>
<gene>
    <name evidence="1" type="ORF">EC973_000872</name>
</gene>
<accession>A0A8H7BL53</accession>
<evidence type="ECO:0000313" key="1">
    <source>
        <dbReference type="EMBL" id="KAF7724628.1"/>
    </source>
</evidence>
<evidence type="ECO:0000313" key="2">
    <source>
        <dbReference type="Proteomes" id="UP000605846"/>
    </source>
</evidence>
<dbReference type="OrthoDB" id="6513042at2759"/>
<comment type="caution">
    <text evidence="1">The sequence shown here is derived from an EMBL/GenBank/DDBJ whole genome shotgun (WGS) entry which is preliminary data.</text>
</comment>
<organism evidence="1 2">
    <name type="scientific">Apophysomyces ossiformis</name>
    <dbReference type="NCBI Taxonomy" id="679940"/>
    <lineage>
        <taxon>Eukaryota</taxon>
        <taxon>Fungi</taxon>
        <taxon>Fungi incertae sedis</taxon>
        <taxon>Mucoromycota</taxon>
        <taxon>Mucoromycotina</taxon>
        <taxon>Mucoromycetes</taxon>
        <taxon>Mucorales</taxon>
        <taxon>Mucorineae</taxon>
        <taxon>Mucoraceae</taxon>
        <taxon>Apophysomyces</taxon>
    </lineage>
</organism>
<protein>
    <submittedName>
        <fullName evidence="1">Uncharacterized protein</fullName>
    </submittedName>
</protein>
<reference evidence="1" key="1">
    <citation type="submission" date="2020-01" db="EMBL/GenBank/DDBJ databases">
        <title>Genome Sequencing of Three Apophysomyces-Like Fungal Strains Confirms a Novel Fungal Genus in the Mucoromycota with divergent Burkholderia-like Endosymbiotic Bacteria.</title>
        <authorList>
            <person name="Stajich J.E."/>
            <person name="Macias A.M."/>
            <person name="Carter-House D."/>
            <person name="Lovett B."/>
            <person name="Kasson L.R."/>
            <person name="Berry K."/>
            <person name="Grigoriev I."/>
            <person name="Chang Y."/>
            <person name="Spatafora J."/>
            <person name="Kasson M.T."/>
        </authorList>
    </citation>
    <scope>NUCLEOTIDE SEQUENCE</scope>
    <source>
        <strain evidence="1">NRRL A-21654</strain>
    </source>
</reference>
<name>A0A8H7BL53_9FUNG</name>
<sequence>MDYRNKFLQMDNLNVYTLQAKQKRVRVGLSKRIGQMSSINSPVSVDATVAWKNPSESSSYTAASASAFVTASSIVVGEEGQSSDSIGSSSVVGVPHKKFVSPLAEGVGVPLVLQFPSYDKATSVLKSKKQPKRNKVVPTRFANTAEYKETFQKLIHEHLQIKTWKGFSARKDWAFMNIAISKGMQDPTFRPVFDSDYEAESIIQNIMIFGLSLNHPDLTLTQHFSDAAYFMGHPQTACLMLIDCVTPRDARIANNLVKDGLPIYALRTISANTEFMMIGKVFILHADTLDKQLDQCLILPKLLSDGKNKRKKVQADINPPRELDYIKLYPHDNVNVENKIEETIKRYRLNEDQESVLRAVANSVIVAPGWNDEAKEPVTLVHGNVTTKKL</sequence>
<dbReference type="EMBL" id="JABAYA010000115">
    <property type="protein sequence ID" value="KAF7724628.1"/>
    <property type="molecule type" value="Genomic_DNA"/>
</dbReference>
<keyword evidence="2" id="KW-1185">Reference proteome</keyword>